<comment type="subcellular location">
    <subcellularLocation>
        <location evidence="1">Cytoplasm</location>
    </subcellularLocation>
</comment>
<dbReference type="EMBL" id="FOUU01000002">
    <property type="protein sequence ID" value="SFM65987.1"/>
    <property type="molecule type" value="Genomic_DNA"/>
</dbReference>
<accession>A0A1I4SNL3</accession>
<dbReference type="SUPFAM" id="SSF46785">
    <property type="entry name" value="Winged helix' DNA-binding domain"/>
    <property type="match status" value="1"/>
</dbReference>
<dbReference type="GO" id="GO:0005737">
    <property type="term" value="C:cytoplasm"/>
    <property type="evidence" value="ECO:0007669"/>
    <property type="project" value="UniProtKB-SubCell"/>
</dbReference>
<dbReference type="GO" id="GO:0006355">
    <property type="term" value="P:regulation of DNA-templated transcription"/>
    <property type="evidence" value="ECO:0007669"/>
    <property type="project" value="InterPro"/>
</dbReference>
<keyword evidence="10" id="KW-0804">Transcription</keyword>
<dbReference type="PROSITE" id="PS00688">
    <property type="entry name" value="SIGMA54_INTERACT_3"/>
    <property type="match status" value="1"/>
</dbReference>
<keyword evidence="8" id="KW-0238">DNA-binding</keyword>
<dbReference type="Gene3D" id="1.10.8.60">
    <property type="match status" value="1"/>
</dbReference>
<dbReference type="PROSITE" id="PS00676">
    <property type="entry name" value="SIGMA54_INTERACT_2"/>
    <property type="match status" value="1"/>
</dbReference>
<dbReference type="InterPro" id="IPR025662">
    <property type="entry name" value="Sigma_54_int_dom_ATP-bd_1"/>
</dbReference>
<organism evidence="14 15">
    <name type="scientific">Thermodesulforhabdus norvegica</name>
    <dbReference type="NCBI Taxonomy" id="39841"/>
    <lineage>
        <taxon>Bacteria</taxon>
        <taxon>Pseudomonadati</taxon>
        <taxon>Thermodesulfobacteriota</taxon>
        <taxon>Syntrophobacteria</taxon>
        <taxon>Syntrophobacterales</taxon>
        <taxon>Thermodesulforhabdaceae</taxon>
        <taxon>Thermodesulforhabdus</taxon>
    </lineage>
</organism>
<dbReference type="InterPro" id="IPR001789">
    <property type="entry name" value="Sig_transdc_resp-reg_receiver"/>
</dbReference>
<dbReference type="InterPro" id="IPR011006">
    <property type="entry name" value="CheY-like_superfamily"/>
</dbReference>
<dbReference type="Gene3D" id="3.40.50.300">
    <property type="entry name" value="P-loop containing nucleotide triphosphate hydrolases"/>
    <property type="match status" value="1"/>
</dbReference>
<dbReference type="GO" id="GO:0000160">
    <property type="term" value="P:phosphorelay signal transduction system"/>
    <property type="evidence" value="ECO:0007669"/>
    <property type="project" value="UniProtKB-KW"/>
</dbReference>
<feature type="domain" description="Sigma-54 factor interaction" evidence="12">
    <location>
        <begin position="143"/>
        <end position="373"/>
    </location>
</feature>
<dbReference type="Pfam" id="PF00158">
    <property type="entry name" value="Sigma54_activat"/>
    <property type="match status" value="1"/>
</dbReference>
<dbReference type="InterPro" id="IPR025943">
    <property type="entry name" value="Sigma_54_int_dom_ATP-bd_2"/>
</dbReference>
<evidence type="ECO:0000256" key="11">
    <source>
        <dbReference type="PROSITE-ProRule" id="PRU00169"/>
    </source>
</evidence>
<evidence type="ECO:0000256" key="8">
    <source>
        <dbReference type="ARBA" id="ARBA00023125"/>
    </source>
</evidence>
<dbReference type="GO" id="GO:0003677">
    <property type="term" value="F:DNA binding"/>
    <property type="evidence" value="ECO:0007669"/>
    <property type="project" value="UniProtKB-KW"/>
</dbReference>
<dbReference type="Pfam" id="PF00072">
    <property type="entry name" value="Response_reg"/>
    <property type="match status" value="1"/>
</dbReference>
<keyword evidence="3 11" id="KW-0597">Phosphoprotein</keyword>
<dbReference type="Gene3D" id="1.10.10.10">
    <property type="entry name" value="Winged helix-like DNA-binding domain superfamily/Winged helix DNA-binding domain"/>
    <property type="match status" value="1"/>
</dbReference>
<dbReference type="OrthoDB" id="9763792at2"/>
<keyword evidence="2" id="KW-0963">Cytoplasm</keyword>
<evidence type="ECO:0000313" key="15">
    <source>
        <dbReference type="Proteomes" id="UP000199611"/>
    </source>
</evidence>
<dbReference type="FunFam" id="1.10.8.60:FF:000014">
    <property type="entry name" value="DNA-binding transcriptional regulator NtrC"/>
    <property type="match status" value="1"/>
</dbReference>
<feature type="domain" description="Response regulatory" evidence="13">
    <location>
        <begin position="4"/>
        <end position="118"/>
    </location>
</feature>
<sequence length="467" mass="53516">MKPIVLVVDDEKNWLIVLEEILEDEGYEVLTADNAREALQIAMNNDVDVVVTDMKMPEIDGITFLDRLHRAKPDVPIIMMTAYGTVEKAVEAMKKGAFDYICKPFTNEEFLVVVSKALEHFRLVSAKKELQREVEERYRFSNIVGKSPVMKKLFDTIEKIAPSKATVLITGESGTGKELIARAIHYHSPRRDKPFVSVNCGALPETLLESELFGHEKGAFTGAVQRRKGRFELAHEGTLFLDEISEMSPHLQVKLLRVLQEMEFERVGGMETIRVDVRVIAASNRDLKAEMEEGRFRQDLFYRLNVVHIHVPPLRERKEDIPLLIQHFLTKYAGELGKRSPVRVHPEAMRCLMDYHWPGNVRELENVIERALILATGEEITLRDLPDEVRNPEPDREIEGGKTSVPLTRRQEKALEFIRKHGYITNKYYAEINNISPRQSLRELDDLREKGVVVRIGKGRGARYVLA</sequence>
<dbReference type="PROSITE" id="PS50110">
    <property type="entry name" value="RESPONSE_REGULATORY"/>
    <property type="match status" value="1"/>
</dbReference>
<keyword evidence="4" id="KW-0547">Nucleotide-binding</keyword>
<evidence type="ECO:0000256" key="9">
    <source>
        <dbReference type="ARBA" id="ARBA00023159"/>
    </source>
</evidence>
<name>A0A1I4SNL3_9BACT</name>
<evidence type="ECO:0000259" key="13">
    <source>
        <dbReference type="PROSITE" id="PS50110"/>
    </source>
</evidence>
<protein>
    <submittedName>
        <fullName evidence="14">Two-component system, NtrC family, response regulator</fullName>
    </submittedName>
</protein>
<evidence type="ECO:0000256" key="6">
    <source>
        <dbReference type="ARBA" id="ARBA00023012"/>
    </source>
</evidence>
<dbReference type="GO" id="GO:0005524">
    <property type="term" value="F:ATP binding"/>
    <property type="evidence" value="ECO:0007669"/>
    <property type="project" value="UniProtKB-KW"/>
</dbReference>
<dbReference type="AlphaFoldDB" id="A0A1I4SNL3"/>
<evidence type="ECO:0000256" key="1">
    <source>
        <dbReference type="ARBA" id="ARBA00004496"/>
    </source>
</evidence>
<evidence type="ECO:0000256" key="7">
    <source>
        <dbReference type="ARBA" id="ARBA00023015"/>
    </source>
</evidence>
<dbReference type="Proteomes" id="UP000199611">
    <property type="component" value="Unassembled WGS sequence"/>
</dbReference>
<dbReference type="PROSITE" id="PS50045">
    <property type="entry name" value="SIGMA54_INTERACT_4"/>
    <property type="match status" value="1"/>
</dbReference>
<evidence type="ECO:0000256" key="5">
    <source>
        <dbReference type="ARBA" id="ARBA00022840"/>
    </source>
</evidence>
<feature type="modified residue" description="4-aspartylphosphate" evidence="11">
    <location>
        <position position="53"/>
    </location>
</feature>
<dbReference type="PROSITE" id="PS00675">
    <property type="entry name" value="SIGMA54_INTERACT_1"/>
    <property type="match status" value="1"/>
</dbReference>
<keyword evidence="6" id="KW-0902">Two-component regulatory system</keyword>
<evidence type="ECO:0000256" key="10">
    <source>
        <dbReference type="ARBA" id="ARBA00023163"/>
    </source>
</evidence>
<evidence type="ECO:0000256" key="4">
    <source>
        <dbReference type="ARBA" id="ARBA00022741"/>
    </source>
</evidence>
<dbReference type="Pfam" id="PF25601">
    <property type="entry name" value="AAA_lid_14"/>
    <property type="match status" value="1"/>
</dbReference>
<dbReference type="InterPro" id="IPR003593">
    <property type="entry name" value="AAA+_ATPase"/>
</dbReference>
<evidence type="ECO:0000256" key="3">
    <source>
        <dbReference type="ARBA" id="ARBA00022553"/>
    </source>
</evidence>
<dbReference type="PANTHER" id="PTHR32071:SF117">
    <property type="entry name" value="PTS-DEPENDENT DIHYDROXYACETONE KINASE OPERON REGULATORY PROTEIN-RELATED"/>
    <property type="match status" value="1"/>
</dbReference>
<dbReference type="SMART" id="SM00448">
    <property type="entry name" value="REC"/>
    <property type="match status" value="1"/>
</dbReference>
<dbReference type="SMART" id="SM00382">
    <property type="entry name" value="AAA"/>
    <property type="match status" value="1"/>
</dbReference>
<dbReference type="FunFam" id="3.40.50.2300:FF:000018">
    <property type="entry name" value="DNA-binding transcriptional regulator NtrC"/>
    <property type="match status" value="1"/>
</dbReference>
<keyword evidence="15" id="KW-1185">Reference proteome</keyword>
<dbReference type="InterPro" id="IPR036390">
    <property type="entry name" value="WH_DNA-bd_sf"/>
</dbReference>
<evidence type="ECO:0000313" key="14">
    <source>
        <dbReference type="EMBL" id="SFM65987.1"/>
    </source>
</evidence>
<reference evidence="14 15" key="1">
    <citation type="submission" date="2016-10" db="EMBL/GenBank/DDBJ databases">
        <authorList>
            <person name="de Groot N.N."/>
        </authorList>
    </citation>
    <scope>NUCLEOTIDE SEQUENCE [LARGE SCALE GENOMIC DNA]</scope>
    <source>
        <strain evidence="14 15">DSM 9990</strain>
    </source>
</reference>
<evidence type="ECO:0000259" key="12">
    <source>
        <dbReference type="PROSITE" id="PS50045"/>
    </source>
</evidence>
<proteinExistence type="predicted"/>
<dbReference type="STRING" id="39841.SAMN05660836_01070"/>
<evidence type="ECO:0000256" key="2">
    <source>
        <dbReference type="ARBA" id="ARBA00022490"/>
    </source>
</evidence>
<dbReference type="SUPFAM" id="SSF52540">
    <property type="entry name" value="P-loop containing nucleoside triphosphate hydrolases"/>
    <property type="match status" value="1"/>
</dbReference>
<dbReference type="InterPro" id="IPR002078">
    <property type="entry name" value="Sigma_54_int"/>
</dbReference>
<dbReference type="Gene3D" id="3.40.50.2300">
    <property type="match status" value="1"/>
</dbReference>
<keyword evidence="7" id="KW-0805">Transcription regulation</keyword>
<dbReference type="FunFam" id="3.40.50.300:FF:000006">
    <property type="entry name" value="DNA-binding transcriptional regulator NtrC"/>
    <property type="match status" value="1"/>
</dbReference>
<dbReference type="CDD" id="cd00009">
    <property type="entry name" value="AAA"/>
    <property type="match status" value="1"/>
</dbReference>
<dbReference type="RefSeq" id="WP_093394031.1">
    <property type="nucleotide sequence ID" value="NZ_FOUU01000002.1"/>
</dbReference>
<dbReference type="InterPro" id="IPR027417">
    <property type="entry name" value="P-loop_NTPase"/>
</dbReference>
<dbReference type="InterPro" id="IPR025944">
    <property type="entry name" value="Sigma_54_int_dom_CS"/>
</dbReference>
<keyword evidence="5" id="KW-0067">ATP-binding</keyword>
<dbReference type="SUPFAM" id="SSF52172">
    <property type="entry name" value="CheY-like"/>
    <property type="match status" value="1"/>
</dbReference>
<dbReference type="InterPro" id="IPR058031">
    <property type="entry name" value="AAA_lid_NorR"/>
</dbReference>
<dbReference type="InterPro" id="IPR036388">
    <property type="entry name" value="WH-like_DNA-bd_sf"/>
</dbReference>
<keyword evidence="9" id="KW-0010">Activator</keyword>
<gene>
    <name evidence="14" type="ORF">SAMN05660836_01070</name>
</gene>
<dbReference type="PANTHER" id="PTHR32071">
    <property type="entry name" value="TRANSCRIPTIONAL REGULATORY PROTEIN"/>
    <property type="match status" value="1"/>
</dbReference>